<organism evidence="1 2">
    <name type="scientific">Stephanodiscus triporus</name>
    <dbReference type="NCBI Taxonomy" id="2934178"/>
    <lineage>
        <taxon>Eukaryota</taxon>
        <taxon>Sar</taxon>
        <taxon>Stramenopiles</taxon>
        <taxon>Ochrophyta</taxon>
        <taxon>Bacillariophyta</taxon>
        <taxon>Coscinodiscophyceae</taxon>
        <taxon>Thalassiosirophycidae</taxon>
        <taxon>Stephanodiscales</taxon>
        <taxon>Stephanodiscaceae</taxon>
        <taxon>Stephanodiscus</taxon>
    </lineage>
</organism>
<comment type="caution">
    <text evidence="1">The sequence shown here is derived from an EMBL/GenBank/DDBJ whole genome shotgun (WGS) entry which is preliminary data.</text>
</comment>
<name>A0ABD3R187_9STRA</name>
<reference evidence="1 2" key="1">
    <citation type="submission" date="2024-10" db="EMBL/GenBank/DDBJ databases">
        <title>Updated reference genomes for cyclostephanoid diatoms.</title>
        <authorList>
            <person name="Roberts W.R."/>
            <person name="Alverson A.J."/>
        </authorList>
    </citation>
    <scope>NUCLEOTIDE SEQUENCE [LARGE SCALE GENOMIC DNA]</scope>
    <source>
        <strain evidence="1 2">AJA276-08</strain>
    </source>
</reference>
<evidence type="ECO:0000313" key="1">
    <source>
        <dbReference type="EMBL" id="KAL3805949.1"/>
    </source>
</evidence>
<dbReference type="AlphaFoldDB" id="A0ABD3R187"/>
<dbReference type="Proteomes" id="UP001530315">
    <property type="component" value="Unassembled WGS sequence"/>
</dbReference>
<gene>
    <name evidence="1" type="ORF">ACHAW5_007425</name>
</gene>
<keyword evidence="2" id="KW-1185">Reference proteome</keyword>
<dbReference type="EMBL" id="JALLAZ020000009">
    <property type="protein sequence ID" value="KAL3805949.1"/>
    <property type="molecule type" value="Genomic_DNA"/>
</dbReference>
<accession>A0ABD3R187</accession>
<proteinExistence type="predicted"/>
<protein>
    <submittedName>
        <fullName evidence="1">Uncharacterized protein</fullName>
    </submittedName>
</protein>
<evidence type="ECO:0000313" key="2">
    <source>
        <dbReference type="Proteomes" id="UP001530315"/>
    </source>
</evidence>
<sequence>MHHRSVKICSQPYGVASPTLQHNDKDWLGQMQMPLSFRSTTTTPLYVWASLEYYFRDNLYILYTGAPFEMRV</sequence>